<accession>A0A0A7GIB4</accession>
<dbReference type="AlphaFoldDB" id="A0A0A7GIB4"/>
<dbReference type="GeneID" id="24798248"/>
<sequence length="342" mass="37771">MKVFTLDVGTGTQDFLLYIEGENVRNCPKAVMPSPTIIVAERVRKLAAEGEDILLTGYTMGGGPSSRAVRDALERVSVYAFEKPALTINDNLQRVEELGIRIVDEKVENAREVFMTDVDMAAYSSMLESFGIGMPDKFVVAVQDHGFSPTESNRKFRFRVFEKVLNNSPYLESFLYPADEVPEHYNRMKSAVTAILDFLGGESEVYVIDTVFAAIGGAMLDAVEFPALVMNFGNGHTVFAVVDRDGRIYSLMEHHTSIVRNMDVEELAGKFIRGELDNETVYEQGGHGAWIDAVVDVKDFVKTGPNAHIADFREANPAGDVMVVGNLGMVNLLKNHEFLAGI</sequence>
<protein>
    <submittedName>
        <fullName evidence="1">Pyruvate formate-lyase activating enzyme</fullName>
    </submittedName>
</protein>
<dbReference type="RefSeq" id="WP_048092620.1">
    <property type="nucleotide sequence ID" value="NZ_CP009552.1"/>
</dbReference>
<dbReference type="HOGENOM" id="CLU_803466_0_0_2"/>
<organism evidence="1 2">
    <name type="scientific">Geoglobus acetivorans</name>
    <dbReference type="NCBI Taxonomy" id="565033"/>
    <lineage>
        <taxon>Archaea</taxon>
        <taxon>Methanobacteriati</taxon>
        <taxon>Methanobacteriota</taxon>
        <taxon>Archaeoglobi</taxon>
        <taxon>Archaeoglobales</taxon>
        <taxon>Archaeoglobaceae</taxon>
        <taxon>Geoglobus</taxon>
    </lineage>
</organism>
<dbReference type="Pfam" id="PF08735">
    <property type="entry name" value="DUF1786"/>
    <property type="match status" value="1"/>
</dbReference>
<dbReference type="GO" id="GO:0016829">
    <property type="term" value="F:lyase activity"/>
    <property type="evidence" value="ECO:0007669"/>
    <property type="project" value="UniProtKB-KW"/>
</dbReference>
<evidence type="ECO:0000313" key="1">
    <source>
        <dbReference type="EMBL" id="AIY90702.1"/>
    </source>
</evidence>
<proteinExistence type="predicted"/>
<keyword evidence="1" id="KW-0456">Lyase</keyword>
<dbReference type="EMBL" id="CP009552">
    <property type="protein sequence ID" value="AIY90702.1"/>
    <property type="molecule type" value="Genomic_DNA"/>
</dbReference>
<reference evidence="1 2" key="1">
    <citation type="journal article" date="2015" name="Appl. Environ. Microbiol.">
        <title>The Geoglobus acetivorans genome: Fe(III) reduction, acetate utilization, autotrophic growth, and degradation of aromatic compounds in a hyperthermophilic archaeon.</title>
        <authorList>
            <person name="Mardanov A.V."/>
            <person name="Slododkina G.B."/>
            <person name="Slobodkin A.I."/>
            <person name="Beletsky A.V."/>
            <person name="Gavrilov S.N."/>
            <person name="Kublanov I.V."/>
            <person name="Bonch-Osmolovskaya E.A."/>
            <person name="Skryabin K.G."/>
            <person name="Ravin N.V."/>
        </authorList>
    </citation>
    <scope>NUCLEOTIDE SEQUENCE [LARGE SCALE GENOMIC DNA]</scope>
    <source>
        <strain evidence="1 2">SBH6</strain>
    </source>
</reference>
<keyword evidence="1" id="KW-0670">Pyruvate</keyword>
<name>A0A0A7GIB4_GEOAI</name>
<dbReference type="STRING" id="565033.GACE_1671"/>
<dbReference type="InterPro" id="IPR014846">
    <property type="entry name" value="DUF1786_pyruvate_format-lyase"/>
</dbReference>
<gene>
    <name evidence="1" type="ORF">GACE_1671</name>
</gene>
<dbReference type="eggNOG" id="arCOG04365">
    <property type="taxonomic scope" value="Archaea"/>
</dbReference>
<dbReference type="PIRSF" id="PIRSF029129">
    <property type="entry name" value="DUF1786_pyruvate_format-lyase"/>
    <property type="match status" value="1"/>
</dbReference>
<dbReference type="Proteomes" id="UP000030624">
    <property type="component" value="Chromosome"/>
</dbReference>
<dbReference type="KEGG" id="gac:GACE_1671"/>
<evidence type="ECO:0000313" key="2">
    <source>
        <dbReference type="Proteomes" id="UP000030624"/>
    </source>
</evidence>